<comment type="similarity">
    <text evidence="1">Belongs to the immunoglobulin superfamily. DCC family.</text>
</comment>
<name>A0A553QIA9_9TELE</name>
<protein>
    <recommendedName>
        <fullName evidence="5">Ig-like domain-containing protein</fullName>
    </recommendedName>
</protein>
<reference evidence="6 7" key="1">
    <citation type="journal article" date="2019" name="Sci. Data">
        <title>Hybrid genome assembly and annotation of Danionella translucida.</title>
        <authorList>
            <person name="Kadobianskyi M."/>
            <person name="Schulze L."/>
            <person name="Schuelke M."/>
            <person name="Judkewitz B."/>
        </authorList>
    </citation>
    <scope>NUCLEOTIDE SEQUENCE [LARGE SCALE GENOMIC DNA]</scope>
    <source>
        <strain evidence="6 7">Bolton</strain>
    </source>
</reference>
<dbReference type="AlphaFoldDB" id="A0A553QIA9"/>
<accession>A0A553QIA9</accession>
<dbReference type="STRING" id="623744.A0A553QIA9"/>
<keyword evidence="7" id="KW-1185">Reference proteome</keyword>
<dbReference type="SUPFAM" id="SSF48726">
    <property type="entry name" value="Immunoglobulin"/>
    <property type="match status" value="1"/>
</dbReference>
<keyword evidence="4" id="KW-0393">Immunoglobulin domain</keyword>
<dbReference type="Gene3D" id="2.60.40.10">
    <property type="entry name" value="Immunoglobulins"/>
    <property type="match status" value="1"/>
</dbReference>
<evidence type="ECO:0000256" key="4">
    <source>
        <dbReference type="ARBA" id="ARBA00023319"/>
    </source>
</evidence>
<dbReference type="Proteomes" id="UP000316079">
    <property type="component" value="Unassembled WGS sequence"/>
</dbReference>
<dbReference type="PANTHER" id="PTHR44170">
    <property type="entry name" value="PROTEIN SIDEKICK"/>
    <property type="match status" value="1"/>
</dbReference>
<keyword evidence="3" id="KW-1015">Disulfide bond</keyword>
<dbReference type="PANTHER" id="PTHR44170:SF20">
    <property type="entry name" value="IMMUNOGLOBULIN SUPERFAMILY DCC SUBCLASS MEMBER 3"/>
    <property type="match status" value="1"/>
</dbReference>
<dbReference type="OrthoDB" id="438268at2759"/>
<keyword evidence="2" id="KW-0677">Repeat</keyword>
<evidence type="ECO:0000313" key="6">
    <source>
        <dbReference type="EMBL" id="TRY89672.1"/>
    </source>
</evidence>
<evidence type="ECO:0000313" key="7">
    <source>
        <dbReference type="Proteomes" id="UP000316079"/>
    </source>
</evidence>
<evidence type="ECO:0000256" key="3">
    <source>
        <dbReference type="ARBA" id="ARBA00023157"/>
    </source>
</evidence>
<feature type="domain" description="Ig-like" evidence="5">
    <location>
        <begin position="7"/>
        <end position="99"/>
    </location>
</feature>
<dbReference type="InterPro" id="IPR013783">
    <property type="entry name" value="Ig-like_fold"/>
</dbReference>
<proteinExistence type="inferred from homology"/>
<organism evidence="6 7">
    <name type="scientific">Danionella cerebrum</name>
    <dbReference type="NCBI Taxonomy" id="2873325"/>
    <lineage>
        <taxon>Eukaryota</taxon>
        <taxon>Metazoa</taxon>
        <taxon>Chordata</taxon>
        <taxon>Craniata</taxon>
        <taxon>Vertebrata</taxon>
        <taxon>Euteleostomi</taxon>
        <taxon>Actinopterygii</taxon>
        <taxon>Neopterygii</taxon>
        <taxon>Teleostei</taxon>
        <taxon>Ostariophysi</taxon>
        <taxon>Cypriniformes</taxon>
        <taxon>Danionidae</taxon>
        <taxon>Danioninae</taxon>
        <taxon>Danionella</taxon>
    </lineage>
</organism>
<dbReference type="Pfam" id="PF13927">
    <property type="entry name" value="Ig_3"/>
    <property type="match status" value="1"/>
</dbReference>
<evidence type="ECO:0000256" key="2">
    <source>
        <dbReference type="ARBA" id="ARBA00022737"/>
    </source>
</evidence>
<evidence type="ECO:0000256" key="1">
    <source>
        <dbReference type="ARBA" id="ARBA00009588"/>
    </source>
</evidence>
<dbReference type="InterPro" id="IPR007110">
    <property type="entry name" value="Ig-like_dom"/>
</dbReference>
<dbReference type="PROSITE" id="PS50835">
    <property type="entry name" value="IG_LIKE"/>
    <property type="match status" value="1"/>
</dbReference>
<evidence type="ECO:0000259" key="5">
    <source>
        <dbReference type="PROSITE" id="PS50835"/>
    </source>
</evidence>
<gene>
    <name evidence="6" type="ORF">DNTS_035701</name>
</gene>
<dbReference type="GO" id="GO:0098609">
    <property type="term" value="P:cell-cell adhesion"/>
    <property type="evidence" value="ECO:0007669"/>
    <property type="project" value="TreeGrafter"/>
</dbReference>
<dbReference type="FunFam" id="2.60.40.10:FF:000189">
    <property type="entry name" value="Neogenin isoform 3"/>
    <property type="match status" value="1"/>
</dbReference>
<dbReference type="InterPro" id="IPR036179">
    <property type="entry name" value="Ig-like_dom_sf"/>
</dbReference>
<comment type="caution">
    <text evidence="6">The sequence shown here is derived from an EMBL/GenBank/DDBJ whole genome shotgun (WGS) entry which is preliminary data.</text>
</comment>
<dbReference type="EMBL" id="SRMA01025944">
    <property type="protein sequence ID" value="TRY89672.1"/>
    <property type="molecule type" value="Genomic_DNA"/>
</dbReference>
<sequence>MSFGAELSFTLEPSDIIAVQEQPLMLHCQVEGIPPISTQWRRSGLLLLEDHGHLMFPNGSLLIPRFQKNKSDGSSDEGDYECIAQNFFGLVVSRKARVQAAKCNPCSSTAVSSDTERPPPCHTHPHTNVHMDSPCCAISERSGPLVDVCEDGWLLHGDQRLTRCVQTMHCWVAVHTPGLRSQWASG</sequence>